<evidence type="ECO:0000256" key="8">
    <source>
        <dbReference type="ARBA" id="ARBA00023170"/>
    </source>
</evidence>
<keyword evidence="8 15" id="KW-0675">Receptor</keyword>
<evidence type="ECO:0000259" key="14">
    <source>
        <dbReference type="Pfam" id="PF07715"/>
    </source>
</evidence>
<dbReference type="PANTHER" id="PTHR30442:SF0">
    <property type="entry name" value="FE(3+) DICITRATE TRANSPORT PROTEIN FECA"/>
    <property type="match status" value="1"/>
</dbReference>
<evidence type="ECO:0000256" key="4">
    <source>
        <dbReference type="ARBA" id="ARBA00022452"/>
    </source>
</evidence>
<dbReference type="Gene3D" id="2.170.130.10">
    <property type="entry name" value="TonB-dependent receptor, plug domain"/>
    <property type="match status" value="1"/>
</dbReference>
<dbReference type="Proteomes" id="UP000613113">
    <property type="component" value="Unassembled WGS sequence"/>
</dbReference>
<feature type="domain" description="TonB-dependent receptor plug" evidence="14">
    <location>
        <begin position="60"/>
        <end position="170"/>
    </location>
</feature>
<evidence type="ECO:0000256" key="6">
    <source>
        <dbReference type="ARBA" id="ARBA00023077"/>
    </source>
</evidence>
<dbReference type="InterPro" id="IPR039426">
    <property type="entry name" value="TonB-dep_rcpt-like"/>
</dbReference>
<evidence type="ECO:0000256" key="10">
    <source>
        <dbReference type="PROSITE-ProRule" id="PRU01360"/>
    </source>
</evidence>
<feature type="domain" description="TonB-dependent receptor-like beta-barrel" evidence="13">
    <location>
        <begin position="254"/>
        <end position="660"/>
    </location>
</feature>
<keyword evidence="3 10" id="KW-0813">Transport</keyword>
<sequence length="692" mass="76605">MRNFVRRPILIAIQLMLGSIGATAAAENAETVPETASSTTLPTVIVTSDWLENSSPRSAKKHPGARTVISEDDLANIGARTLDETLRQVPGITVLDETGSGILPNIGVRGLNPLRSEQVLLLQDGIPMTLAPYSQTGASLFPLTLQAVESVDVARGGVAVHYGPNNVGGVINFVTKRIPEKVSTTLSESLSVAKNGRVQSDSYVRAGGFVNDHLGLQVQANAIDGQGERAHSNTSTRNLMLDADWLLSNATELKAGVQRYTTSNELPGALTPSTYDRDRTLSTRPNDRFDGDTTRAHLTFTHQFNGGTEFNWSNFGHRSTRTFVFGNASNADTTSTLRQSSPREYLVYGTEPRVSFDVDKLIKQKIMLGMRYIREEVDYKVDSRNLASGAYSVTRDWRFENDAYATYVSDTFSLLDGKLKVTPGVRREEVKLVYRNNVTSAQTRNPTTDWLPGIDVGYQVSNDVFLFANTHKSLRPVQFTQITYGGDLAAEHAKNYEAGARWAATPELDLALTAFRFQFDNKLEFVNANVGFRNLGQARHQGTEMELKWRPQALRGLELKTAYTFVDTEQQSGAFKGNQLPYAPHHQLALDGTYRNNDWVWNLNGHYQSTMFSDGANTVVESASGSVGRIASYWLWNAQAGYTFSWNGKRMKAGLAVNNLFNRDYYFRGVDYSQGRMPQPGRALLLSLQANL</sequence>
<evidence type="ECO:0000256" key="5">
    <source>
        <dbReference type="ARBA" id="ARBA00022692"/>
    </source>
</evidence>
<dbReference type="InterPro" id="IPR036942">
    <property type="entry name" value="Beta-barrel_TonB_sf"/>
</dbReference>
<comment type="subcellular location">
    <subcellularLocation>
        <location evidence="1 10">Cell outer membrane</location>
        <topology evidence="1 10">Multi-pass membrane protein</topology>
    </subcellularLocation>
</comment>
<dbReference type="PANTHER" id="PTHR30442">
    <property type="entry name" value="IRON III DICITRATE TRANSPORT PROTEIN FECA"/>
    <property type="match status" value="1"/>
</dbReference>
<keyword evidence="7 10" id="KW-0472">Membrane</keyword>
<keyword evidence="6 11" id="KW-0798">TonB box</keyword>
<evidence type="ECO:0000256" key="3">
    <source>
        <dbReference type="ARBA" id="ARBA00022448"/>
    </source>
</evidence>
<dbReference type="PROSITE" id="PS52016">
    <property type="entry name" value="TONB_DEPENDENT_REC_3"/>
    <property type="match status" value="1"/>
</dbReference>
<keyword evidence="9 10" id="KW-0998">Cell outer membrane</keyword>
<proteinExistence type="inferred from homology"/>
<organism evidence="15 16">
    <name type="scientific">Undibacterium griseum</name>
    <dbReference type="NCBI Taxonomy" id="2762295"/>
    <lineage>
        <taxon>Bacteria</taxon>
        <taxon>Pseudomonadati</taxon>
        <taxon>Pseudomonadota</taxon>
        <taxon>Betaproteobacteria</taxon>
        <taxon>Burkholderiales</taxon>
        <taxon>Oxalobacteraceae</taxon>
        <taxon>Undibacterium</taxon>
    </lineage>
</organism>
<dbReference type="SUPFAM" id="SSF56935">
    <property type="entry name" value="Porins"/>
    <property type="match status" value="1"/>
</dbReference>
<feature type="chain" id="PRO_5045320959" evidence="12">
    <location>
        <begin position="25"/>
        <end position="692"/>
    </location>
</feature>
<dbReference type="EMBL" id="JACOGC010000003">
    <property type="protein sequence ID" value="MBC3885218.1"/>
    <property type="molecule type" value="Genomic_DNA"/>
</dbReference>
<evidence type="ECO:0000313" key="15">
    <source>
        <dbReference type="EMBL" id="MBC3885218.1"/>
    </source>
</evidence>
<gene>
    <name evidence="15" type="ORF">H8K27_08775</name>
</gene>
<dbReference type="InterPro" id="IPR012910">
    <property type="entry name" value="Plug_dom"/>
</dbReference>
<accession>A0ABR6YMV3</accession>
<name>A0ABR6YMV3_9BURK</name>
<protein>
    <submittedName>
        <fullName evidence="15">TonB-dependent siderophore receptor</fullName>
    </submittedName>
</protein>
<keyword evidence="4 10" id="KW-1134">Transmembrane beta strand</keyword>
<keyword evidence="5 10" id="KW-0812">Transmembrane</keyword>
<evidence type="ECO:0000256" key="11">
    <source>
        <dbReference type="RuleBase" id="RU003357"/>
    </source>
</evidence>
<reference evidence="15 16" key="1">
    <citation type="submission" date="2020-08" db="EMBL/GenBank/DDBJ databases">
        <title>Novel species isolated from subtropical streams in China.</title>
        <authorList>
            <person name="Lu H."/>
        </authorList>
    </citation>
    <scope>NUCLEOTIDE SEQUENCE [LARGE SCALE GENOMIC DNA]</scope>
    <source>
        <strain evidence="15 16">FT31W</strain>
    </source>
</reference>
<evidence type="ECO:0000259" key="13">
    <source>
        <dbReference type="Pfam" id="PF00593"/>
    </source>
</evidence>
<evidence type="ECO:0000256" key="7">
    <source>
        <dbReference type="ARBA" id="ARBA00023136"/>
    </source>
</evidence>
<dbReference type="Pfam" id="PF00593">
    <property type="entry name" value="TonB_dep_Rec_b-barrel"/>
    <property type="match status" value="1"/>
</dbReference>
<dbReference type="InterPro" id="IPR000531">
    <property type="entry name" value="Beta-barrel_TonB"/>
</dbReference>
<evidence type="ECO:0000256" key="12">
    <source>
        <dbReference type="SAM" id="SignalP"/>
    </source>
</evidence>
<evidence type="ECO:0000313" key="16">
    <source>
        <dbReference type="Proteomes" id="UP000613113"/>
    </source>
</evidence>
<comment type="similarity">
    <text evidence="2 10 11">Belongs to the TonB-dependent receptor family.</text>
</comment>
<feature type="signal peptide" evidence="12">
    <location>
        <begin position="1"/>
        <end position="24"/>
    </location>
</feature>
<dbReference type="InterPro" id="IPR037066">
    <property type="entry name" value="Plug_dom_sf"/>
</dbReference>
<keyword evidence="16" id="KW-1185">Reference proteome</keyword>
<dbReference type="InterPro" id="IPR010105">
    <property type="entry name" value="TonB_sidphr_rcpt"/>
</dbReference>
<evidence type="ECO:0000256" key="1">
    <source>
        <dbReference type="ARBA" id="ARBA00004571"/>
    </source>
</evidence>
<comment type="caution">
    <text evidence="15">The sequence shown here is derived from an EMBL/GenBank/DDBJ whole genome shotgun (WGS) entry which is preliminary data.</text>
</comment>
<keyword evidence="12" id="KW-0732">Signal</keyword>
<evidence type="ECO:0000256" key="9">
    <source>
        <dbReference type="ARBA" id="ARBA00023237"/>
    </source>
</evidence>
<dbReference type="Pfam" id="PF07715">
    <property type="entry name" value="Plug"/>
    <property type="match status" value="1"/>
</dbReference>
<dbReference type="RefSeq" id="WP_186862815.1">
    <property type="nucleotide sequence ID" value="NZ_JACOGC010000003.1"/>
</dbReference>
<dbReference type="Gene3D" id="2.40.170.20">
    <property type="entry name" value="TonB-dependent receptor, beta-barrel domain"/>
    <property type="match status" value="1"/>
</dbReference>
<dbReference type="NCBIfam" id="TIGR01783">
    <property type="entry name" value="TonB-siderophor"/>
    <property type="match status" value="1"/>
</dbReference>
<dbReference type="CDD" id="cd01347">
    <property type="entry name" value="ligand_gated_channel"/>
    <property type="match status" value="1"/>
</dbReference>
<evidence type="ECO:0000256" key="2">
    <source>
        <dbReference type="ARBA" id="ARBA00009810"/>
    </source>
</evidence>